<dbReference type="PANTHER" id="PTHR12847:SF9">
    <property type="entry name" value="NECAP-LIKE PROTEIN CG9132"/>
    <property type="match status" value="1"/>
</dbReference>
<evidence type="ECO:0000256" key="1">
    <source>
        <dbReference type="SAM" id="MobiDB-lite"/>
    </source>
</evidence>
<dbReference type="GO" id="GO:0006897">
    <property type="term" value="P:endocytosis"/>
    <property type="evidence" value="ECO:0007669"/>
    <property type="project" value="InterPro"/>
</dbReference>
<reference evidence="4 5" key="1">
    <citation type="submission" date="2019-03" db="EMBL/GenBank/DDBJ databases">
        <authorList>
            <person name="Gaulin E."/>
            <person name="Dumas B."/>
        </authorList>
    </citation>
    <scope>NUCLEOTIDE SEQUENCE [LARGE SCALE GENOMIC DNA]</scope>
    <source>
        <strain evidence="4">CBS 568.67</strain>
    </source>
</reference>
<evidence type="ECO:0000313" key="5">
    <source>
        <dbReference type="Proteomes" id="UP000332933"/>
    </source>
</evidence>
<evidence type="ECO:0000259" key="2">
    <source>
        <dbReference type="Pfam" id="PF07933"/>
    </source>
</evidence>
<protein>
    <submittedName>
        <fullName evidence="4">Aste57867_21087 protein</fullName>
    </submittedName>
</protein>
<dbReference type="AlphaFoldDB" id="A0A485LI24"/>
<dbReference type="Gene3D" id="2.30.29.30">
    <property type="entry name" value="Pleckstrin-homology domain (PH domain)/Phosphotyrosine-binding domain (PTB)"/>
    <property type="match status" value="1"/>
</dbReference>
<feature type="compositionally biased region" description="Pro residues" evidence="1">
    <location>
        <begin position="187"/>
        <end position="200"/>
    </location>
</feature>
<proteinExistence type="predicted"/>
<dbReference type="OrthoDB" id="10265489at2759"/>
<reference evidence="3" key="2">
    <citation type="submission" date="2019-06" db="EMBL/GenBank/DDBJ databases">
        <title>Genomics analysis of Aphanomyces spp. identifies a new class of oomycete effector associated with host adaptation.</title>
        <authorList>
            <person name="Gaulin E."/>
        </authorList>
    </citation>
    <scope>NUCLEOTIDE SEQUENCE</scope>
    <source>
        <strain evidence="3">CBS 578.67</strain>
    </source>
</reference>
<dbReference type="SUPFAM" id="SSF50729">
    <property type="entry name" value="PH domain-like"/>
    <property type="match status" value="1"/>
</dbReference>
<dbReference type="InterPro" id="IPR011993">
    <property type="entry name" value="PH-like_dom_sf"/>
</dbReference>
<name>A0A485LI24_9STRA</name>
<dbReference type="PANTHER" id="PTHR12847">
    <property type="entry name" value="ATP-BINDING CASSETTE ABC TRANSPORTER-RELATED"/>
    <property type="match status" value="1"/>
</dbReference>
<evidence type="ECO:0000313" key="3">
    <source>
        <dbReference type="EMBL" id="KAF0687116.1"/>
    </source>
</evidence>
<dbReference type="Pfam" id="PF07933">
    <property type="entry name" value="DUF1681"/>
    <property type="match status" value="1"/>
</dbReference>
<dbReference type="GO" id="GO:0030125">
    <property type="term" value="C:clathrin vesicle coat"/>
    <property type="evidence" value="ECO:0007669"/>
    <property type="project" value="TreeGrafter"/>
</dbReference>
<feature type="region of interest" description="Disordered" evidence="1">
    <location>
        <begin position="182"/>
        <end position="216"/>
    </location>
</feature>
<organism evidence="4 5">
    <name type="scientific">Aphanomyces stellatus</name>
    <dbReference type="NCBI Taxonomy" id="120398"/>
    <lineage>
        <taxon>Eukaryota</taxon>
        <taxon>Sar</taxon>
        <taxon>Stramenopiles</taxon>
        <taxon>Oomycota</taxon>
        <taxon>Saprolegniomycetes</taxon>
        <taxon>Saprolegniales</taxon>
        <taxon>Verrucalvaceae</taxon>
        <taxon>Aphanomyces</taxon>
    </lineage>
</organism>
<dbReference type="InterPro" id="IPR012466">
    <property type="entry name" value="NECAP_PHear"/>
</dbReference>
<sequence length="216" mass="23665">MDEIEMEQTLFQEKNVWIYKVPILTGDPRADQWDVEKPLLTGALRVVQTNDVCVINLYEANQTLFAQCPIDVDVDRNLGVFVQDCVDSSRYFVLRIVDPKSSRAAFVGIGLPERSAAFNFKAALLDFAKYKQRMLALASKLPSAVTPPKDLSLPEGTKMRIQIGGKAEVVAAPPTVSSDAAVSWQLAPPPPSNLPPPVVAPTPAVVVDDDDWGDFK</sequence>
<dbReference type="CDD" id="cd13228">
    <property type="entry name" value="PHear_NECAP"/>
    <property type="match status" value="1"/>
</dbReference>
<dbReference type="Proteomes" id="UP000332933">
    <property type="component" value="Unassembled WGS sequence"/>
</dbReference>
<dbReference type="EMBL" id="VJMH01006957">
    <property type="protein sequence ID" value="KAF0687116.1"/>
    <property type="molecule type" value="Genomic_DNA"/>
</dbReference>
<evidence type="ECO:0000313" key="4">
    <source>
        <dbReference type="EMBL" id="VFT97761.1"/>
    </source>
</evidence>
<feature type="compositionally biased region" description="Acidic residues" evidence="1">
    <location>
        <begin position="207"/>
        <end position="216"/>
    </location>
</feature>
<keyword evidence="5" id="KW-1185">Reference proteome</keyword>
<accession>A0A485LI24</accession>
<dbReference type="EMBL" id="CAADRA010006983">
    <property type="protein sequence ID" value="VFT97761.1"/>
    <property type="molecule type" value="Genomic_DNA"/>
</dbReference>
<feature type="domain" description="NECAP PHear" evidence="2">
    <location>
        <begin position="6"/>
        <end position="164"/>
    </location>
</feature>
<gene>
    <name evidence="4" type="primary">Aste57867_21087</name>
    <name evidence="3" type="ORF">As57867_021019</name>
    <name evidence="4" type="ORF">ASTE57867_21087</name>
</gene>